<dbReference type="PANTHER" id="PTHR13059:SF10">
    <property type="entry name" value="HMG BOX TRANSCRIPTION FACTOR BBX"/>
    <property type="match status" value="1"/>
</dbReference>
<feature type="compositionally biased region" description="Basic and acidic residues" evidence="7">
    <location>
        <begin position="695"/>
        <end position="708"/>
    </location>
</feature>
<dbReference type="CDD" id="cd21989">
    <property type="entry name" value="HMG-box_HBP2"/>
    <property type="match status" value="1"/>
</dbReference>
<gene>
    <name evidence="9" type="ORF">RUM43_011622</name>
</gene>
<evidence type="ECO:0000256" key="3">
    <source>
        <dbReference type="ARBA" id="ARBA00023125"/>
    </source>
</evidence>
<protein>
    <recommendedName>
        <fullName evidence="8">HMG box domain-containing protein</fullName>
    </recommendedName>
</protein>
<dbReference type="SMART" id="SM00398">
    <property type="entry name" value="HMG"/>
    <property type="match status" value="1"/>
</dbReference>
<keyword evidence="3 6" id="KW-0238">DNA-binding</keyword>
<keyword evidence="5 6" id="KW-0539">Nucleus</keyword>
<feature type="compositionally biased region" description="Basic and acidic residues" evidence="7">
    <location>
        <begin position="673"/>
        <end position="688"/>
    </location>
</feature>
<dbReference type="InterPro" id="IPR049523">
    <property type="entry name" value="BBX_HMG-box"/>
</dbReference>
<organism evidence="9 10">
    <name type="scientific">Polyplax serrata</name>
    <name type="common">Common mouse louse</name>
    <dbReference type="NCBI Taxonomy" id="468196"/>
    <lineage>
        <taxon>Eukaryota</taxon>
        <taxon>Metazoa</taxon>
        <taxon>Ecdysozoa</taxon>
        <taxon>Arthropoda</taxon>
        <taxon>Hexapoda</taxon>
        <taxon>Insecta</taxon>
        <taxon>Pterygota</taxon>
        <taxon>Neoptera</taxon>
        <taxon>Paraneoptera</taxon>
        <taxon>Psocodea</taxon>
        <taxon>Troctomorpha</taxon>
        <taxon>Phthiraptera</taxon>
        <taxon>Anoplura</taxon>
        <taxon>Polyplacidae</taxon>
        <taxon>Polyplax</taxon>
    </lineage>
</organism>
<accession>A0AAN8S7Y7</accession>
<dbReference type="EMBL" id="JAWJWE010000039">
    <property type="protein sequence ID" value="KAK6621316.1"/>
    <property type="molecule type" value="Genomic_DNA"/>
</dbReference>
<feature type="region of interest" description="Disordered" evidence="7">
    <location>
        <begin position="828"/>
        <end position="863"/>
    </location>
</feature>
<evidence type="ECO:0000313" key="9">
    <source>
        <dbReference type="EMBL" id="KAK6621316.1"/>
    </source>
</evidence>
<evidence type="ECO:0000259" key="8">
    <source>
        <dbReference type="PROSITE" id="PS50118"/>
    </source>
</evidence>
<dbReference type="Proteomes" id="UP001372834">
    <property type="component" value="Unassembled WGS sequence"/>
</dbReference>
<feature type="DNA-binding region" description="HMG box" evidence="6">
    <location>
        <begin position="80"/>
        <end position="148"/>
    </location>
</feature>
<feature type="compositionally biased region" description="Pro residues" evidence="7">
    <location>
        <begin position="208"/>
        <end position="224"/>
    </location>
</feature>
<evidence type="ECO:0000256" key="2">
    <source>
        <dbReference type="ARBA" id="ARBA00023015"/>
    </source>
</evidence>
<comment type="caution">
    <text evidence="9">The sequence shown here is derived from an EMBL/GenBank/DDBJ whole genome shotgun (WGS) entry which is preliminary data.</text>
</comment>
<feature type="compositionally biased region" description="Low complexity" evidence="7">
    <location>
        <begin position="197"/>
        <end position="207"/>
    </location>
</feature>
<feature type="compositionally biased region" description="Basic and acidic residues" evidence="7">
    <location>
        <begin position="1"/>
        <end position="17"/>
    </location>
</feature>
<dbReference type="GO" id="GO:0000981">
    <property type="term" value="F:DNA-binding transcription factor activity, RNA polymerase II-specific"/>
    <property type="evidence" value="ECO:0007669"/>
    <property type="project" value="TreeGrafter"/>
</dbReference>
<feature type="compositionally biased region" description="Acidic residues" evidence="7">
    <location>
        <begin position="500"/>
        <end position="543"/>
    </location>
</feature>
<evidence type="ECO:0000313" key="10">
    <source>
        <dbReference type="Proteomes" id="UP001372834"/>
    </source>
</evidence>
<feature type="compositionally biased region" description="Basic and acidic residues" evidence="7">
    <location>
        <begin position="65"/>
        <end position="77"/>
    </location>
</feature>
<evidence type="ECO:0000256" key="6">
    <source>
        <dbReference type="PROSITE-ProRule" id="PRU00267"/>
    </source>
</evidence>
<dbReference type="InterPro" id="IPR052412">
    <property type="entry name" value="CC-Dev_Transcription_Reg"/>
</dbReference>
<feature type="compositionally biased region" description="Basic and acidic residues" evidence="7">
    <location>
        <begin position="469"/>
        <end position="479"/>
    </location>
</feature>
<feature type="compositionally biased region" description="Basic and acidic residues" evidence="7">
    <location>
        <begin position="544"/>
        <end position="560"/>
    </location>
</feature>
<dbReference type="Pfam" id="PF00505">
    <property type="entry name" value="HMG_box"/>
    <property type="match status" value="1"/>
</dbReference>
<proteinExistence type="predicted"/>
<dbReference type="AlphaFoldDB" id="A0AAN8S7Y7"/>
<evidence type="ECO:0000256" key="5">
    <source>
        <dbReference type="ARBA" id="ARBA00023242"/>
    </source>
</evidence>
<feature type="domain" description="HMG box" evidence="8">
    <location>
        <begin position="80"/>
        <end position="148"/>
    </location>
</feature>
<keyword evidence="1" id="KW-0597">Phosphoprotein</keyword>
<evidence type="ECO:0000256" key="4">
    <source>
        <dbReference type="ARBA" id="ARBA00023163"/>
    </source>
</evidence>
<feature type="region of interest" description="Disordered" evidence="7">
    <location>
        <begin position="578"/>
        <end position="718"/>
    </location>
</feature>
<feature type="compositionally biased region" description="Basic residues" evidence="7">
    <location>
        <begin position="663"/>
        <end position="672"/>
    </location>
</feature>
<keyword evidence="4" id="KW-0804">Transcription</keyword>
<dbReference type="SUPFAM" id="SSF47095">
    <property type="entry name" value="HMG-box"/>
    <property type="match status" value="1"/>
</dbReference>
<keyword evidence="2" id="KW-0805">Transcription regulation</keyword>
<name>A0AAN8S7Y7_POLSC</name>
<dbReference type="InterPro" id="IPR009071">
    <property type="entry name" value="HMG_box_dom"/>
</dbReference>
<evidence type="ECO:0000256" key="1">
    <source>
        <dbReference type="ARBA" id="ARBA00022553"/>
    </source>
</evidence>
<dbReference type="GO" id="GO:0000977">
    <property type="term" value="F:RNA polymerase II transcription regulatory region sequence-specific DNA binding"/>
    <property type="evidence" value="ECO:0007669"/>
    <property type="project" value="TreeGrafter"/>
</dbReference>
<dbReference type="Gene3D" id="1.10.30.10">
    <property type="entry name" value="High mobility group box domain"/>
    <property type="match status" value="1"/>
</dbReference>
<feature type="compositionally biased region" description="Basic and acidic residues" evidence="7">
    <location>
        <begin position="598"/>
        <end position="614"/>
    </location>
</feature>
<dbReference type="PROSITE" id="PS50118">
    <property type="entry name" value="HMG_BOX_2"/>
    <property type="match status" value="1"/>
</dbReference>
<feature type="compositionally biased region" description="Basic and acidic residues" evidence="7">
    <location>
        <begin position="632"/>
        <end position="643"/>
    </location>
</feature>
<feature type="region of interest" description="Disordered" evidence="7">
    <location>
        <begin position="469"/>
        <end position="566"/>
    </location>
</feature>
<feature type="region of interest" description="Disordered" evidence="7">
    <location>
        <begin position="158"/>
        <end position="268"/>
    </location>
</feature>
<dbReference type="InterPro" id="IPR036910">
    <property type="entry name" value="HMG_box_dom_sf"/>
</dbReference>
<feature type="compositionally biased region" description="Basic residues" evidence="7">
    <location>
        <begin position="252"/>
        <end position="268"/>
    </location>
</feature>
<sequence length="882" mass="100093">MESPDCEGKRSKGDLVKNKTVTGGSEAEPICNGQDGGDEDSKKANKRRASFSESDEGAGAKRVNVKVDDDTRGEIPAHHARRPPNGFLLFCKRHRDVVSAKNPNLENRGVTKLLGNWWRTLEEDERDKYKELARQNKEIFIANNPQFTWYKLPAPPLRTLVTRPSNRRPPKLEPNVMSTTGPITPGKLADESQLGGLTSLLSSSLSPPTTPVTTSPPLPAAPAPPKKRFLLQTRTKEEASSPGDNDDERSKRNFKTIKKKYKKHKNNSLKSRRNLKLKWSESISEKVYVGSESSGPDLWKSENGCTKQQLIEKIVDSSFDSQKTYQDYDIQRTLEYINTEHTYQKNPSRFWQQQKQQPKNEKRTEYLPLQVMTMIPGDGSDRNIISPNLNNNTIVLSETAENGKNGLNYSFNDNNNLIVDYIDPNQRKLDQSSIQTNHDRIRTSNIEDGYIPGGKKGCVKGKREDCDKSKINKMEDQKKPFQLAQVDNEDDAGEVMENADICEDDNDEEEPEVEDGEGDSEEDDTYEEGEDEDEDENEEEGDDEKTLDRVEIPRNCDRNNADFQSILGKVSREIVSMMKERDTQDADDMVMARFNVKSRSESDSEGSWYDKSDDSPPESPEGRRSKRSCKGRRYEQFIKDSVSKKRGKTSNMFSAVAQGDKKRQGKSKRRKFERLEAAVDTEFARPELEASESLSNEKHFLDEKKDSQESENSQTTEDLIIIKQGTKPSDIIQLKLDLELKSKNNDVKNEEGNHNECKITVKKKPISKVQMIKEKREILVGEFNLNEKIEELPLLSFESFLQKKRQRKKRLLGLRKEGIKSKILKNRTEKMRGKSSGVPESGTLIPSKPVGNSGQNASKPDFADLTTLAETALTLLSLREPR</sequence>
<dbReference type="GO" id="GO:0005634">
    <property type="term" value="C:nucleus"/>
    <property type="evidence" value="ECO:0007669"/>
    <property type="project" value="UniProtKB-UniRule"/>
</dbReference>
<dbReference type="PANTHER" id="PTHR13059">
    <property type="entry name" value="HMG-BOX TRANSCRIPTION FACTOR BBX"/>
    <property type="match status" value="1"/>
</dbReference>
<feature type="region of interest" description="Disordered" evidence="7">
    <location>
        <begin position="1"/>
        <end position="82"/>
    </location>
</feature>
<reference evidence="9 10" key="1">
    <citation type="submission" date="2023-10" db="EMBL/GenBank/DDBJ databases">
        <title>Genomes of two closely related lineages of the louse Polyplax serrata with different host specificities.</title>
        <authorList>
            <person name="Martinu J."/>
            <person name="Tarabai H."/>
            <person name="Stefka J."/>
            <person name="Hypsa V."/>
        </authorList>
    </citation>
    <scope>NUCLEOTIDE SEQUENCE [LARGE SCALE GENOMIC DNA]</scope>
    <source>
        <strain evidence="9">HR10_N</strain>
    </source>
</reference>
<evidence type="ECO:0000256" key="7">
    <source>
        <dbReference type="SAM" id="MobiDB-lite"/>
    </source>
</evidence>